<reference evidence="1 2" key="1">
    <citation type="journal article" date="2015" name="Biotechnol. Biofuels">
        <title>Enhanced degradation of softwood versus hardwood by the white-rot fungus Pycnoporus coccineus.</title>
        <authorList>
            <person name="Couturier M."/>
            <person name="Navarro D."/>
            <person name="Chevret D."/>
            <person name="Henrissat B."/>
            <person name="Piumi F."/>
            <person name="Ruiz-Duenas F.J."/>
            <person name="Martinez A.T."/>
            <person name="Grigoriev I.V."/>
            <person name="Riley R."/>
            <person name="Lipzen A."/>
            <person name="Berrin J.G."/>
            <person name="Master E.R."/>
            <person name="Rosso M.N."/>
        </authorList>
    </citation>
    <scope>NUCLEOTIDE SEQUENCE [LARGE SCALE GENOMIC DNA]</scope>
    <source>
        <strain evidence="1 2">BRFM310</strain>
    </source>
</reference>
<protein>
    <submittedName>
        <fullName evidence="1">Uncharacterized protein</fullName>
    </submittedName>
</protein>
<evidence type="ECO:0000313" key="2">
    <source>
        <dbReference type="Proteomes" id="UP000193067"/>
    </source>
</evidence>
<proteinExistence type="predicted"/>
<accession>A0A1Y2IUP2</accession>
<dbReference type="EMBL" id="KZ084097">
    <property type="protein sequence ID" value="OSD04363.1"/>
    <property type="molecule type" value="Genomic_DNA"/>
</dbReference>
<dbReference type="Proteomes" id="UP000193067">
    <property type="component" value="Unassembled WGS sequence"/>
</dbReference>
<gene>
    <name evidence="1" type="ORF">PYCCODRAFT_151023</name>
</gene>
<dbReference type="AlphaFoldDB" id="A0A1Y2IUP2"/>
<name>A0A1Y2IUP2_TRAC3</name>
<dbReference type="OrthoDB" id="437457at2759"/>
<evidence type="ECO:0000313" key="1">
    <source>
        <dbReference type="EMBL" id="OSD04363.1"/>
    </source>
</evidence>
<sequence length="231" mass="25802">MRCVHDLAVACCQCRLSILLQFESPHHGREPASSPLRQPCPDVSRASRLRGVWDDRKAVNVVFSLRTCLVRTTAIWHALKEASLDFGPSFVAARCSASRRGPSSAPPPTAADSISRRCTGNLCVRRCSDGIITKSRRSDVIGISCLDPSSHCMQHLNVTQDDLFIFKTHIRAFRTITGWSEAIREVAIRREYLMFQTLWLRVGASTGSCYCREEAVAAVAFNWLPGWPRII</sequence>
<keyword evidence="2" id="KW-1185">Reference proteome</keyword>
<organism evidence="1 2">
    <name type="scientific">Trametes coccinea (strain BRFM310)</name>
    <name type="common">Pycnoporus coccineus</name>
    <dbReference type="NCBI Taxonomy" id="1353009"/>
    <lineage>
        <taxon>Eukaryota</taxon>
        <taxon>Fungi</taxon>
        <taxon>Dikarya</taxon>
        <taxon>Basidiomycota</taxon>
        <taxon>Agaricomycotina</taxon>
        <taxon>Agaricomycetes</taxon>
        <taxon>Polyporales</taxon>
        <taxon>Polyporaceae</taxon>
        <taxon>Trametes</taxon>
    </lineage>
</organism>